<dbReference type="OrthoDB" id="346528at2759"/>
<dbReference type="RefSeq" id="XP_022592486.2">
    <property type="nucleotide sequence ID" value="XM_022736604.2"/>
</dbReference>
<evidence type="ECO:0000313" key="1">
    <source>
        <dbReference type="Proteomes" id="UP000515125"/>
    </source>
</evidence>
<reference evidence="2" key="1">
    <citation type="submission" date="2025-08" db="UniProtKB">
        <authorList>
            <consortium name="RefSeq"/>
        </authorList>
    </citation>
    <scope>IDENTIFICATION</scope>
</reference>
<dbReference type="AlphaFoldDB" id="A0A6P5WDZ0"/>
<gene>
    <name evidence="2" type="primary">LOC34623484</name>
</gene>
<sequence>MRQKRNYGKAAFNSLSCGQSDSGKPQACLLSPATAVQKAPSKAFPLVQRRFLGNDVRGPDFDPLILQSWKLEPHVNVVCKGFCRPLYSYGELKQFSESLRLLLFVGGSALVAADMLFVHPTQSAYWRLFSPLRWPALMFSPFQGPKNTKGVFDFEEEGCIKGADGTVKTAAYATFGKVL</sequence>
<keyword evidence="1" id="KW-1185">Reference proteome</keyword>
<dbReference type="GeneID" id="34623484"/>
<evidence type="ECO:0000313" key="2">
    <source>
        <dbReference type="RefSeq" id="XP_022592486.2"/>
    </source>
</evidence>
<accession>A0A6P5WDZ0</accession>
<protein>
    <submittedName>
        <fullName evidence="2">Uncharacterized protein LOC34623484</fullName>
    </submittedName>
</protein>
<organism evidence="1 2">
    <name type="scientific">Cyclospora cayetanensis</name>
    <dbReference type="NCBI Taxonomy" id="88456"/>
    <lineage>
        <taxon>Eukaryota</taxon>
        <taxon>Sar</taxon>
        <taxon>Alveolata</taxon>
        <taxon>Apicomplexa</taxon>
        <taxon>Conoidasida</taxon>
        <taxon>Coccidia</taxon>
        <taxon>Eucoccidiorida</taxon>
        <taxon>Eimeriorina</taxon>
        <taxon>Eimeriidae</taxon>
        <taxon>Cyclospora</taxon>
    </lineage>
</organism>
<dbReference type="Proteomes" id="UP000515125">
    <property type="component" value="Unplaced"/>
</dbReference>
<name>A0A6P5WDZ0_9EIME</name>
<proteinExistence type="predicted"/>